<evidence type="ECO:0000313" key="3">
    <source>
        <dbReference type="Proteomes" id="UP000196594"/>
    </source>
</evidence>
<organism evidence="2 3">
    <name type="scientific">Solibacillus kalamii</name>
    <dbReference type="NCBI Taxonomy" id="1748298"/>
    <lineage>
        <taxon>Bacteria</taxon>
        <taxon>Bacillati</taxon>
        <taxon>Bacillota</taxon>
        <taxon>Bacilli</taxon>
        <taxon>Bacillales</taxon>
        <taxon>Caryophanaceae</taxon>
        <taxon>Solibacillus</taxon>
    </lineage>
</organism>
<sequence length="121" mass="13989">MRNFWLIISLVPTAFLFHYYEYGQHIKHEEAKFLLQGSILFVLVAGVLAGSVKFRHVLLANIVSTVLSVFLASYFIADDGGWFKPVGRDMAVIFCSVVFLIGQLFVRLFSRRFFMEKEFVR</sequence>
<reference evidence="2 3" key="1">
    <citation type="journal article" date="2017" name="Int. J. Syst. Evol. Microbiol.">
        <title>Solibacillus kalamii sp. nov., isolated from a high-efficiency particulate arrestance filter system used in the International Space Station.</title>
        <authorList>
            <person name="Checinska Sielaff A."/>
            <person name="Kumar R.M."/>
            <person name="Pal D."/>
            <person name="Mayilraj S."/>
            <person name="Venkateswaran K."/>
        </authorList>
    </citation>
    <scope>NUCLEOTIDE SEQUENCE [LARGE SCALE GENOMIC DNA]</scope>
    <source>
        <strain evidence="2 3">ISSFR-015</strain>
    </source>
</reference>
<feature type="transmembrane region" description="Helical" evidence="1">
    <location>
        <begin position="57"/>
        <end position="77"/>
    </location>
</feature>
<feature type="transmembrane region" description="Helical" evidence="1">
    <location>
        <begin position="33"/>
        <end position="50"/>
    </location>
</feature>
<dbReference type="EMBL" id="NHNT01000002">
    <property type="protein sequence ID" value="OUZ40190.1"/>
    <property type="molecule type" value="Genomic_DNA"/>
</dbReference>
<gene>
    <name evidence="2" type="ORF">CBM15_06655</name>
</gene>
<evidence type="ECO:0000313" key="2">
    <source>
        <dbReference type="EMBL" id="OUZ40190.1"/>
    </source>
</evidence>
<dbReference type="Proteomes" id="UP000196594">
    <property type="component" value="Unassembled WGS sequence"/>
</dbReference>
<keyword evidence="1" id="KW-1133">Transmembrane helix</keyword>
<protein>
    <submittedName>
        <fullName evidence="2">Uncharacterized protein</fullName>
    </submittedName>
</protein>
<evidence type="ECO:0000256" key="1">
    <source>
        <dbReference type="SAM" id="Phobius"/>
    </source>
</evidence>
<feature type="transmembrane region" description="Helical" evidence="1">
    <location>
        <begin position="89"/>
        <end position="109"/>
    </location>
</feature>
<accession>A0ABX3ZKC3</accession>
<dbReference type="RefSeq" id="WP_087616452.1">
    <property type="nucleotide sequence ID" value="NZ_JAFBEY010000001.1"/>
</dbReference>
<proteinExistence type="predicted"/>
<comment type="caution">
    <text evidence="2">The sequence shown here is derived from an EMBL/GenBank/DDBJ whole genome shotgun (WGS) entry which is preliminary data.</text>
</comment>
<name>A0ABX3ZKC3_9BACL</name>
<keyword evidence="1" id="KW-0472">Membrane</keyword>
<keyword evidence="3" id="KW-1185">Reference proteome</keyword>
<keyword evidence="1" id="KW-0812">Transmembrane</keyword>